<dbReference type="InterPro" id="IPR052825">
    <property type="entry name" value="CCD-Prefoldin_beta-like"/>
</dbReference>
<sequence length="1113" mass="129585">ELDQISMRLQEDGLPPAASAEERQRHLWQQLLRSEAKLQSAAQELQALRTQQANEMKEQVESYVAHIRGLLEERECLTADYERDNEHLRHELHQIRQQQESQSKELAEMLAQEDLGEMGLSSPSEQVAYLLVERATLLERLEAAERRLESQSLTGNLREDHHQGQEHIHHMMEEELRQQRDNIQQSPWKKLFGLRRSGQSKHNITPAHSEEISQERNERQRLERDLEEASRRLAMAHQDIRRLTNELDVSGIQGMVQEVENLRREVDKLKHCDMMKLQRAKEQNDRLDAENRALRERVRTVESEKKNLQEQCHEAMEDGLVQVRELQRQLQRLRKEQEELEERNEELEALLGEAQNASKEEGHRHEGELEGLHRRIKSLEAELKKQDAHEKMIKNGERDNSQERLALLEARLTEEKDWRKQLEIDLNAAQAALKKDKEALQIGERELKKLRLEVNSLQTECQQGKTLIKSLTQVKGEKAVLEEKQVAQMERTHSRLQSELERYKDSNRTQEDRKESRLHVDQLQEQADRLTAELSSLQTAHNTLDEMVSERLQTAELQAKLSSSVQEKLAAEGERERLEIEIQHLNKQLKRHQEQFSSTKELSCLKQELNHLQTKLEEEQQLAFQHQLALQAQVNEAQARVKQSQDSVLSQKAEEAKQMKQDLQRAQSLFTSAERELRYEKERNMDLKRHNTLLDQEKLKLCAELKQVQTKLVQVGQTVHTQVAESESQQQKIRELELELARNSTYRSATTSLQEDLQAERARLIAADKKVLELQQQLKNAQHQLRVEEARAGESSRLERDSRDLSDTLSALRAQQQEEKLLEQREEELLQQVRSLRLKEASLTRTNTEISHRAQQLDTRLAILEAELRKAREEQVRDGQKCSHRLQEELAASQQECDRLQAELQQVLLQHDTHVRKYNEKQSQHKTKLRQAKQVFLKTTAQRDRTIQKLENDLLLASSLSHKERIQTVMEENEKLLEEKRELLRKISEAEEMGSNGMRTASTVQHVNVLEVENRQLQDRTLKLSNQVSSLERALRNVQSFYSLELTSGSCDPLDILDKICRVKVGERMLVDGTRASVSTHQLSEQGYLNLTSPLAPPEPRGTEESSINSDKV</sequence>
<dbReference type="AlphaFoldDB" id="A0A3B4YQ58"/>
<feature type="region of interest" description="Disordered" evidence="2">
    <location>
        <begin position="786"/>
        <end position="806"/>
    </location>
</feature>
<dbReference type="Proteomes" id="UP000261360">
    <property type="component" value="Unplaced"/>
</dbReference>
<organism evidence="3 4">
    <name type="scientific">Seriola lalandi dorsalis</name>
    <dbReference type="NCBI Taxonomy" id="1841481"/>
    <lineage>
        <taxon>Eukaryota</taxon>
        <taxon>Metazoa</taxon>
        <taxon>Chordata</taxon>
        <taxon>Craniata</taxon>
        <taxon>Vertebrata</taxon>
        <taxon>Euteleostomi</taxon>
        <taxon>Actinopterygii</taxon>
        <taxon>Neopterygii</taxon>
        <taxon>Teleostei</taxon>
        <taxon>Neoteleostei</taxon>
        <taxon>Acanthomorphata</taxon>
        <taxon>Carangaria</taxon>
        <taxon>Carangiformes</taxon>
        <taxon>Carangidae</taxon>
        <taxon>Seriola</taxon>
    </lineage>
</organism>
<keyword evidence="4" id="KW-1185">Reference proteome</keyword>
<feature type="region of interest" description="Disordered" evidence="2">
    <location>
        <begin position="1088"/>
        <end position="1113"/>
    </location>
</feature>
<feature type="coiled-coil region" evidence="1">
    <location>
        <begin position="568"/>
        <end position="622"/>
    </location>
</feature>
<name>A0A3B4YQ58_SERLL</name>
<feature type="region of interest" description="Disordered" evidence="2">
    <location>
        <begin position="195"/>
        <end position="224"/>
    </location>
</feature>
<keyword evidence="1" id="KW-0175">Coiled coil</keyword>
<reference evidence="3" key="1">
    <citation type="submission" date="2025-08" db="UniProtKB">
        <authorList>
            <consortium name="Ensembl"/>
        </authorList>
    </citation>
    <scope>IDENTIFICATION</scope>
</reference>
<reference evidence="3" key="2">
    <citation type="submission" date="2025-09" db="UniProtKB">
        <authorList>
            <consortium name="Ensembl"/>
        </authorList>
    </citation>
    <scope>IDENTIFICATION</scope>
</reference>
<feature type="region of interest" description="Disordered" evidence="2">
    <location>
        <begin position="490"/>
        <end position="519"/>
    </location>
</feature>
<evidence type="ECO:0000256" key="2">
    <source>
        <dbReference type="SAM" id="MobiDB-lite"/>
    </source>
</evidence>
<dbReference type="InterPro" id="IPR031476">
    <property type="entry name" value="DUF4686"/>
</dbReference>
<evidence type="ECO:0000313" key="4">
    <source>
        <dbReference type="Proteomes" id="UP000261360"/>
    </source>
</evidence>
<feature type="coiled-coil region" evidence="1">
    <location>
        <begin position="963"/>
        <end position="1034"/>
    </location>
</feature>
<proteinExistence type="predicted"/>
<dbReference type="Ensembl" id="ENSSLDT00000033581.1">
    <property type="protein sequence ID" value="ENSSLDP00000032660.1"/>
    <property type="gene ID" value="ENSSLDG00000024993.1"/>
</dbReference>
<feature type="coiled-coil region" evidence="1">
    <location>
        <begin position="31"/>
        <end position="154"/>
    </location>
</feature>
<evidence type="ECO:0000256" key="1">
    <source>
        <dbReference type="SAM" id="Coils"/>
    </source>
</evidence>
<dbReference type="GeneTree" id="ENSGT00940000165031"/>
<dbReference type="PANTHER" id="PTHR34479">
    <property type="entry name" value="COILED-COIL DOMAIN-CONTAINING PROTEIN 30"/>
    <property type="match status" value="1"/>
</dbReference>
<accession>A0A3B4YQ58</accession>
<feature type="region of interest" description="Disordered" evidence="2">
    <location>
        <begin position="1"/>
        <end position="22"/>
    </location>
</feature>
<evidence type="ECO:0000313" key="3">
    <source>
        <dbReference type="Ensembl" id="ENSSLDP00000032660.1"/>
    </source>
</evidence>
<protein>
    <submittedName>
        <fullName evidence="3">Coiled-coil domain containing 30</fullName>
    </submittedName>
</protein>
<feature type="coiled-coil region" evidence="1">
    <location>
        <begin position="649"/>
        <end position="676"/>
    </location>
</feature>
<dbReference type="PANTHER" id="PTHR34479:SF1">
    <property type="entry name" value="COILED-COIL DOMAIN-CONTAINING PROTEIN 30"/>
    <property type="match status" value="1"/>
</dbReference>
<dbReference type="Pfam" id="PF15742">
    <property type="entry name" value="DUF4686"/>
    <property type="match status" value="1"/>
</dbReference>
<feature type="compositionally biased region" description="Basic and acidic residues" evidence="2">
    <location>
        <begin position="208"/>
        <end position="224"/>
    </location>
</feature>